<sequence length="175" mass="20372">MEKPALNYKWYQFQKSITIEIYQKGIENQEISCTLVQSDLIEIQIKDNKYSFDLDGTAENPQISSNKYKIELIFQVTSIPSQLDYLLKIERPNEDTKLKKYAELDNLGKDDEVKDSMASMRDIYKQVDEKAQHAMMKSFYESGGTVLSTNYDEVFAGKVQGYYQQKAEDEKNKDK</sequence>
<dbReference type="InterPro" id="IPR007699">
    <property type="entry name" value="SGS_dom"/>
</dbReference>
<name>V6LJR3_9EUKA</name>
<dbReference type="Proteomes" id="UP000018208">
    <property type="component" value="Unassembled WGS sequence"/>
</dbReference>
<dbReference type="Gene3D" id="2.60.40.790">
    <property type="match status" value="1"/>
</dbReference>
<dbReference type="EMBL" id="AUWU02000005">
    <property type="protein sequence ID" value="KAH0572626.1"/>
    <property type="molecule type" value="Genomic_DNA"/>
</dbReference>
<dbReference type="PANTHER" id="PTHR45862">
    <property type="entry name" value="PROTEIN SGT1 HOMOLOG"/>
    <property type="match status" value="1"/>
</dbReference>
<evidence type="ECO:0000259" key="1">
    <source>
        <dbReference type="PROSITE" id="PS51048"/>
    </source>
</evidence>
<dbReference type="GO" id="GO:0051087">
    <property type="term" value="F:protein-folding chaperone binding"/>
    <property type="evidence" value="ECO:0007669"/>
    <property type="project" value="InterPro"/>
</dbReference>
<dbReference type="OrthoDB" id="1898560at2759"/>
<reference evidence="2 3" key="1">
    <citation type="journal article" date="2014" name="PLoS Genet.">
        <title>The Genome of Spironucleus salmonicida Highlights a Fish Pathogen Adapted to Fluctuating Environments.</title>
        <authorList>
            <person name="Xu F."/>
            <person name="Jerlstrom-Hultqvist J."/>
            <person name="Einarsson E."/>
            <person name="Astvaldsson A."/>
            <person name="Svard S.G."/>
            <person name="Andersson J.O."/>
        </authorList>
    </citation>
    <scope>NUCLEOTIDE SEQUENCE</scope>
    <source>
        <strain evidence="3">ATCC 50377</strain>
    </source>
</reference>
<dbReference type="InterPro" id="IPR007052">
    <property type="entry name" value="CS_dom"/>
</dbReference>
<gene>
    <name evidence="2" type="ORF">SS50377_15623</name>
    <name evidence="3" type="ORF">SS50377_24737</name>
</gene>
<organism evidence="2">
    <name type="scientific">Spironucleus salmonicida</name>
    <dbReference type="NCBI Taxonomy" id="348837"/>
    <lineage>
        <taxon>Eukaryota</taxon>
        <taxon>Metamonada</taxon>
        <taxon>Diplomonadida</taxon>
        <taxon>Hexamitidae</taxon>
        <taxon>Hexamitinae</taxon>
        <taxon>Spironucleus</taxon>
    </lineage>
</organism>
<proteinExistence type="predicted"/>
<dbReference type="InterPro" id="IPR044563">
    <property type="entry name" value="Sgt1-like"/>
</dbReference>
<evidence type="ECO:0000313" key="4">
    <source>
        <dbReference type="Proteomes" id="UP000018208"/>
    </source>
</evidence>
<evidence type="ECO:0000313" key="3">
    <source>
        <dbReference type="EMBL" id="KAH0572626.1"/>
    </source>
</evidence>
<dbReference type="Pfam" id="PF05002">
    <property type="entry name" value="SGS"/>
    <property type="match status" value="1"/>
</dbReference>
<dbReference type="VEuPathDB" id="GiardiaDB:SS50377_24737"/>
<evidence type="ECO:0000313" key="2">
    <source>
        <dbReference type="EMBL" id="EST44618.1"/>
    </source>
</evidence>
<dbReference type="PROSITE" id="PS51048">
    <property type="entry name" value="SGS"/>
    <property type="match status" value="1"/>
</dbReference>
<protein>
    <submittedName>
        <fullName evidence="2">Sgt1-like protein</fullName>
    </submittedName>
</protein>
<dbReference type="Pfam" id="PF04969">
    <property type="entry name" value="CS"/>
    <property type="match status" value="1"/>
</dbReference>
<dbReference type="AlphaFoldDB" id="V6LJR3"/>
<reference evidence="3" key="2">
    <citation type="submission" date="2020-12" db="EMBL/GenBank/DDBJ databases">
        <title>New Spironucleus salmonicida genome in near-complete chromosomes.</title>
        <authorList>
            <person name="Xu F."/>
            <person name="Kurt Z."/>
            <person name="Jimenez-Gonzalez A."/>
            <person name="Astvaldsson A."/>
            <person name="Andersson J.O."/>
            <person name="Svard S.G."/>
        </authorList>
    </citation>
    <scope>NUCLEOTIDE SEQUENCE</scope>
    <source>
        <strain evidence="3">ATCC 50377</strain>
    </source>
</reference>
<accession>V6LJR3</accession>
<dbReference type="EMBL" id="KI546115">
    <property type="protein sequence ID" value="EST44618.1"/>
    <property type="molecule type" value="Genomic_DNA"/>
</dbReference>
<feature type="domain" description="SGS" evidence="1">
    <location>
        <begin position="90"/>
        <end position="174"/>
    </location>
</feature>
<dbReference type="InterPro" id="IPR008978">
    <property type="entry name" value="HSP20-like_chaperone"/>
</dbReference>
<keyword evidence="4" id="KW-1185">Reference proteome</keyword>